<evidence type="ECO:0000256" key="2">
    <source>
        <dbReference type="SAM" id="Phobius"/>
    </source>
</evidence>
<feature type="region of interest" description="Disordered" evidence="1">
    <location>
        <begin position="134"/>
        <end position="163"/>
    </location>
</feature>
<keyword evidence="2" id="KW-0472">Membrane</keyword>
<proteinExistence type="predicted"/>
<evidence type="ECO:0000256" key="1">
    <source>
        <dbReference type="SAM" id="MobiDB-lite"/>
    </source>
</evidence>
<feature type="transmembrane region" description="Helical" evidence="2">
    <location>
        <begin position="71"/>
        <end position="88"/>
    </location>
</feature>
<protein>
    <submittedName>
        <fullName evidence="3">Uncharacterized protein</fullName>
    </submittedName>
</protein>
<gene>
    <name evidence="3" type="ORF">FPZ45_16350</name>
</gene>
<dbReference type="EMBL" id="VNJJ01000009">
    <property type="protein sequence ID" value="TVX98269.1"/>
    <property type="molecule type" value="Genomic_DNA"/>
</dbReference>
<evidence type="ECO:0000313" key="4">
    <source>
        <dbReference type="Proteomes" id="UP000316330"/>
    </source>
</evidence>
<keyword evidence="2" id="KW-1133">Transmembrane helix</keyword>
<feature type="transmembrane region" description="Helical" evidence="2">
    <location>
        <begin position="5"/>
        <end position="25"/>
    </location>
</feature>
<dbReference type="RefSeq" id="WP_144704066.1">
    <property type="nucleotide sequence ID" value="NZ_VNJJ01000009.1"/>
</dbReference>
<name>A0A559JEG7_9BACL</name>
<dbReference type="AlphaFoldDB" id="A0A559JEG7"/>
<organism evidence="3 4">
    <name type="scientific">Cohnella terricola</name>
    <dbReference type="NCBI Taxonomy" id="1289167"/>
    <lineage>
        <taxon>Bacteria</taxon>
        <taxon>Bacillati</taxon>
        <taxon>Bacillota</taxon>
        <taxon>Bacilli</taxon>
        <taxon>Bacillales</taxon>
        <taxon>Paenibacillaceae</taxon>
        <taxon>Cohnella</taxon>
    </lineage>
</organism>
<comment type="caution">
    <text evidence="3">The sequence shown here is derived from an EMBL/GenBank/DDBJ whole genome shotgun (WGS) entry which is preliminary data.</text>
</comment>
<reference evidence="3 4" key="1">
    <citation type="submission" date="2019-07" db="EMBL/GenBank/DDBJ databases">
        <authorList>
            <person name="Kim J."/>
        </authorList>
    </citation>
    <scope>NUCLEOTIDE SEQUENCE [LARGE SCALE GENOMIC DNA]</scope>
    <source>
        <strain evidence="3 4">G13</strain>
    </source>
</reference>
<sequence length="163" mass="17721">MRQGLILAGLGVAVWAVPTLFFLLFGDWVVLEVGNAYFGSSLFLLEMLSFLLLIGLAIIVRLRLLPERGSATRFGFTAAAIGLVLNTFTVWHRESVFPSFSEGQHHAYSVWMTLAYALTLVVPAVVDRLIKESAKPQAAVPADEPELTETTTSPSADIPESAN</sequence>
<dbReference type="OrthoDB" id="2679428at2"/>
<dbReference type="Proteomes" id="UP000316330">
    <property type="component" value="Unassembled WGS sequence"/>
</dbReference>
<evidence type="ECO:0000313" key="3">
    <source>
        <dbReference type="EMBL" id="TVX98269.1"/>
    </source>
</evidence>
<accession>A0A559JEG7</accession>
<keyword evidence="4" id="KW-1185">Reference proteome</keyword>
<feature type="transmembrane region" description="Helical" evidence="2">
    <location>
        <begin position="108"/>
        <end position="126"/>
    </location>
</feature>
<keyword evidence="2" id="KW-0812">Transmembrane</keyword>
<feature type="transmembrane region" description="Helical" evidence="2">
    <location>
        <begin position="37"/>
        <end position="59"/>
    </location>
</feature>